<evidence type="ECO:0000313" key="5">
    <source>
        <dbReference type="Proteomes" id="UP000286934"/>
    </source>
</evidence>
<sequence>MEVKLYQVDAFTDHVFGGNPAAVCPLGGWPEDSLLQKIAEENNLSETAFFIADGAAFHLRWFTPEAEVDLCGHATLATAHVLFKHLNYNKPELVFRTRSGELRVQQSEHGLSMNFPASMPEPVSNIPEALLSGLGLESAKVFAAYDYIVELDSEAQVAALKPDFALLAELDGRGVVITAPGEKYDFVSRCFFPKLRVNEDPVTGSAHCELAPFWAEKLGKHTLEAAQLSKRGGIVHCEVIPGNENSGRVVLTGQAADYLQGMISIS</sequence>
<dbReference type="EMBL" id="PIPP01000001">
    <property type="protein sequence ID" value="RUO38543.1"/>
    <property type="molecule type" value="Genomic_DNA"/>
</dbReference>
<dbReference type="OrthoDB" id="9788221at2"/>
<dbReference type="PANTHER" id="PTHR13774:SF17">
    <property type="entry name" value="PHENAZINE BIOSYNTHESIS-LIKE DOMAIN-CONTAINING PROTEIN"/>
    <property type="match status" value="1"/>
</dbReference>
<dbReference type="PANTHER" id="PTHR13774">
    <property type="entry name" value="PHENAZINE BIOSYNTHESIS PROTEIN"/>
    <property type="match status" value="1"/>
</dbReference>
<dbReference type="NCBIfam" id="TIGR00654">
    <property type="entry name" value="PhzF_family"/>
    <property type="match status" value="1"/>
</dbReference>
<accession>A0A432WXQ2</accession>
<dbReference type="Proteomes" id="UP000286934">
    <property type="component" value="Unassembled WGS sequence"/>
</dbReference>
<reference evidence="5" key="1">
    <citation type="journal article" date="2018" name="Front. Microbiol.">
        <title>Genome-Based Analysis Reveals the Taxonomy and Diversity of the Family Idiomarinaceae.</title>
        <authorList>
            <person name="Liu Y."/>
            <person name="Lai Q."/>
            <person name="Shao Z."/>
        </authorList>
    </citation>
    <scope>NUCLEOTIDE SEQUENCE [LARGE SCALE GENOMIC DNA]</scope>
    <source>
        <strain evidence="5">AIS</strain>
    </source>
</reference>
<comment type="caution">
    <text evidence="4">The sequence shown here is derived from an EMBL/GenBank/DDBJ whole genome shotgun (WGS) entry which is preliminary data.</text>
</comment>
<dbReference type="Pfam" id="PF02567">
    <property type="entry name" value="PhzC-PhzF"/>
    <property type="match status" value="1"/>
</dbReference>
<evidence type="ECO:0000313" key="4">
    <source>
        <dbReference type="EMBL" id="RUO38543.1"/>
    </source>
</evidence>
<evidence type="ECO:0000256" key="3">
    <source>
        <dbReference type="PIRSR" id="PIRSR016184-1"/>
    </source>
</evidence>
<proteinExistence type="inferred from homology"/>
<dbReference type="SUPFAM" id="SSF54506">
    <property type="entry name" value="Diaminopimelate epimerase-like"/>
    <property type="match status" value="1"/>
</dbReference>
<dbReference type="Gene3D" id="3.10.310.10">
    <property type="entry name" value="Diaminopimelate Epimerase, Chain A, domain 1"/>
    <property type="match status" value="2"/>
</dbReference>
<dbReference type="GO" id="GO:0005737">
    <property type="term" value="C:cytoplasm"/>
    <property type="evidence" value="ECO:0007669"/>
    <property type="project" value="TreeGrafter"/>
</dbReference>
<dbReference type="InterPro" id="IPR003719">
    <property type="entry name" value="Phenazine_PhzF-like"/>
</dbReference>
<dbReference type="PIRSF" id="PIRSF016184">
    <property type="entry name" value="PhzC_PhzF"/>
    <property type="match status" value="1"/>
</dbReference>
<name>A0A432WXQ2_9GAMM</name>
<gene>
    <name evidence="4" type="ORF">CWE13_02555</name>
</gene>
<dbReference type="AlphaFoldDB" id="A0A432WXQ2"/>
<comment type="similarity">
    <text evidence="1">Belongs to the PhzF family.</text>
</comment>
<keyword evidence="5" id="KW-1185">Reference proteome</keyword>
<evidence type="ECO:0000256" key="1">
    <source>
        <dbReference type="ARBA" id="ARBA00008270"/>
    </source>
</evidence>
<feature type="active site" evidence="3">
    <location>
        <position position="46"/>
    </location>
</feature>
<keyword evidence="2 4" id="KW-0413">Isomerase</keyword>
<organism evidence="4 5">
    <name type="scientific">Aliidiomarina shirensis</name>
    <dbReference type="NCBI Taxonomy" id="1048642"/>
    <lineage>
        <taxon>Bacteria</taxon>
        <taxon>Pseudomonadati</taxon>
        <taxon>Pseudomonadota</taxon>
        <taxon>Gammaproteobacteria</taxon>
        <taxon>Alteromonadales</taxon>
        <taxon>Idiomarinaceae</taxon>
        <taxon>Aliidiomarina</taxon>
    </lineage>
</organism>
<dbReference type="RefSeq" id="WP_126805760.1">
    <property type="nucleotide sequence ID" value="NZ_PIPP01000001.1"/>
</dbReference>
<evidence type="ECO:0000256" key="2">
    <source>
        <dbReference type="ARBA" id="ARBA00023235"/>
    </source>
</evidence>
<dbReference type="GO" id="GO:0016853">
    <property type="term" value="F:isomerase activity"/>
    <property type="evidence" value="ECO:0007669"/>
    <property type="project" value="UniProtKB-KW"/>
</dbReference>
<protein>
    <submittedName>
        <fullName evidence="4">Isomerase</fullName>
    </submittedName>
</protein>